<proteinExistence type="predicted"/>
<dbReference type="RefSeq" id="WP_330150325.1">
    <property type="nucleotide sequence ID" value="NZ_JAUZMZ010000006.1"/>
</dbReference>
<name>A0ABU7JLI6_9NOCA</name>
<sequence length="121" mass="13297">MAEPTYDEATLHLSFSWWETLLVGRSALAVPLSSITSVEVLPGWSYEILGIRFGLTVSGYLKVGIFLHPRGTKRLVAMRRGQPVLRVGLRRGKTAEKFDELLISAPNAYGVAEALRLAGVQ</sequence>
<dbReference type="EMBL" id="JAUZMZ010000006">
    <property type="protein sequence ID" value="MEE2030903.1"/>
    <property type="molecule type" value="Genomic_DNA"/>
</dbReference>
<gene>
    <name evidence="1" type="ORF">Q8814_02030</name>
</gene>
<organism evidence="1 2">
    <name type="scientific">Rhodococcus chondri</name>
    <dbReference type="NCBI Taxonomy" id="3065941"/>
    <lineage>
        <taxon>Bacteria</taxon>
        <taxon>Bacillati</taxon>
        <taxon>Actinomycetota</taxon>
        <taxon>Actinomycetes</taxon>
        <taxon>Mycobacteriales</taxon>
        <taxon>Nocardiaceae</taxon>
        <taxon>Rhodococcus</taxon>
    </lineage>
</organism>
<keyword evidence="2" id="KW-1185">Reference proteome</keyword>
<dbReference type="Proteomes" id="UP001331936">
    <property type="component" value="Unassembled WGS sequence"/>
</dbReference>
<reference evidence="1 2" key="1">
    <citation type="submission" date="2023-08" db="EMBL/GenBank/DDBJ databases">
        <authorList>
            <person name="Girao M."/>
            <person name="Carvalho M.F."/>
        </authorList>
    </citation>
    <scope>NUCLEOTIDE SEQUENCE [LARGE SCALE GENOMIC DNA]</scope>
    <source>
        <strain evidence="1 2">CC-R104</strain>
    </source>
</reference>
<accession>A0ABU7JLI6</accession>
<protein>
    <submittedName>
        <fullName evidence="1">Uncharacterized protein</fullName>
    </submittedName>
</protein>
<comment type="caution">
    <text evidence="1">The sequence shown here is derived from an EMBL/GenBank/DDBJ whole genome shotgun (WGS) entry which is preliminary data.</text>
</comment>
<evidence type="ECO:0000313" key="2">
    <source>
        <dbReference type="Proteomes" id="UP001331936"/>
    </source>
</evidence>
<evidence type="ECO:0000313" key="1">
    <source>
        <dbReference type="EMBL" id="MEE2030903.1"/>
    </source>
</evidence>